<dbReference type="Pfam" id="PF00560">
    <property type="entry name" value="LRR_1"/>
    <property type="match status" value="1"/>
</dbReference>
<dbReference type="FunFam" id="1.10.220.10:FF:000001">
    <property type="entry name" value="Annexin"/>
    <property type="match status" value="1"/>
</dbReference>
<dbReference type="FunFam" id="1.10.220.10:FF:000008">
    <property type="entry name" value="Annexin"/>
    <property type="match status" value="1"/>
</dbReference>
<protein>
    <recommendedName>
        <fullName evidence="7">Annexin</fullName>
    </recommendedName>
</protein>
<feature type="binding site" evidence="6">
    <location>
        <position position="632"/>
    </location>
    <ligand>
        <name>Ca(2+)</name>
        <dbReference type="ChEBI" id="CHEBI:29108"/>
        <label>1</label>
    </ligand>
</feature>
<dbReference type="SUPFAM" id="SSF47874">
    <property type="entry name" value="Annexin"/>
    <property type="match status" value="1"/>
</dbReference>
<dbReference type="GO" id="GO:0001786">
    <property type="term" value="F:phosphatidylserine binding"/>
    <property type="evidence" value="ECO:0007669"/>
    <property type="project" value="TreeGrafter"/>
</dbReference>
<dbReference type="InterPro" id="IPR009118">
    <property type="entry name" value="AnnexinD_plant"/>
</dbReference>
<keyword evidence="3 6" id="KW-0106">Calcium</keyword>
<feature type="binding site" evidence="6">
    <location>
        <position position="357"/>
    </location>
    <ligand>
        <name>Ca(2+)</name>
        <dbReference type="ChEBI" id="CHEBI:29108"/>
        <label>1</label>
    </ligand>
</feature>
<dbReference type="Gene3D" id="1.10.220.10">
    <property type="entry name" value="Annexin"/>
    <property type="match status" value="4"/>
</dbReference>
<feature type="binding site" evidence="6">
    <location>
        <position position="591"/>
    </location>
    <ligand>
        <name>Ca(2+)</name>
        <dbReference type="ChEBI" id="CHEBI:29108"/>
        <label>1</label>
    </ligand>
</feature>
<evidence type="ECO:0000313" key="9">
    <source>
        <dbReference type="Proteomes" id="UP000239757"/>
    </source>
</evidence>
<dbReference type="PROSITE" id="PS00223">
    <property type="entry name" value="ANNEXIN_1"/>
    <property type="match status" value="1"/>
</dbReference>
<name>A0A2P5XWG8_GOSBA</name>
<dbReference type="Gene3D" id="3.80.10.10">
    <property type="entry name" value="Ribonuclease Inhibitor"/>
    <property type="match status" value="1"/>
</dbReference>
<feature type="binding site" evidence="6">
    <location>
        <position position="361"/>
    </location>
    <ligand>
        <name>Ca(2+)</name>
        <dbReference type="ChEBI" id="CHEBI:29108"/>
        <label>1</label>
    </ligand>
</feature>
<accession>A0A2P5XWG8</accession>
<comment type="similarity">
    <text evidence="7">Belongs to the annexin family.</text>
</comment>
<dbReference type="OrthoDB" id="37886at2759"/>
<dbReference type="FunFam" id="1.10.220.10:FF:000009">
    <property type="entry name" value="Annexin"/>
    <property type="match status" value="1"/>
</dbReference>
<dbReference type="InterPro" id="IPR018252">
    <property type="entry name" value="Annexin_repeat_CS"/>
</dbReference>
<evidence type="ECO:0000256" key="3">
    <source>
        <dbReference type="ARBA" id="ARBA00022837"/>
    </source>
</evidence>
<dbReference type="GO" id="GO:0009408">
    <property type="term" value="P:response to heat"/>
    <property type="evidence" value="ECO:0007669"/>
    <property type="project" value="TreeGrafter"/>
</dbReference>
<dbReference type="EMBL" id="KZ664111">
    <property type="protein sequence ID" value="PPS07702.1"/>
    <property type="molecule type" value="Genomic_DNA"/>
</dbReference>
<dbReference type="PROSITE" id="PS51897">
    <property type="entry name" value="ANNEXIN_2"/>
    <property type="match status" value="4"/>
</dbReference>
<dbReference type="PRINTS" id="PR01814">
    <property type="entry name" value="ANNEXINPLANT"/>
</dbReference>
<dbReference type="GO" id="GO:0009651">
    <property type="term" value="P:response to salt stress"/>
    <property type="evidence" value="ECO:0007669"/>
    <property type="project" value="TreeGrafter"/>
</dbReference>
<gene>
    <name evidence="8" type="ORF">GOBAR_AA12941</name>
</gene>
<dbReference type="Proteomes" id="UP000239757">
    <property type="component" value="Unassembled WGS sequence"/>
</dbReference>
<dbReference type="InterPro" id="IPR032675">
    <property type="entry name" value="LRR_dom_sf"/>
</dbReference>
<dbReference type="GO" id="GO:0005737">
    <property type="term" value="C:cytoplasm"/>
    <property type="evidence" value="ECO:0007669"/>
    <property type="project" value="TreeGrafter"/>
</dbReference>
<keyword evidence="1 6" id="KW-0479">Metal-binding</keyword>
<reference evidence="8 9" key="1">
    <citation type="submission" date="2015-01" db="EMBL/GenBank/DDBJ databases">
        <title>Genome of allotetraploid Gossypium barbadense reveals genomic plasticity and fiber elongation in cotton evolution.</title>
        <authorList>
            <person name="Chen X."/>
            <person name="Liu X."/>
            <person name="Zhao B."/>
            <person name="Zheng H."/>
            <person name="Hu Y."/>
            <person name="Lu G."/>
            <person name="Yang C."/>
            <person name="Chen J."/>
            <person name="Shan C."/>
            <person name="Zhang L."/>
            <person name="Zhou Y."/>
            <person name="Wang L."/>
            <person name="Guo W."/>
            <person name="Bai Y."/>
            <person name="Ruan J."/>
            <person name="Shangguan X."/>
            <person name="Mao Y."/>
            <person name="Jiang J."/>
            <person name="Zhu Y."/>
            <person name="Lei J."/>
            <person name="Kang H."/>
            <person name="Chen S."/>
            <person name="He X."/>
            <person name="Wang R."/>
            <person name="Wang Y."/>
            <person name="Chen J."/>
            <person name="Wang L."/>
            <person name="Yu S."/>
            <person name="Wang B."/>
            <person name="Wei J."/>
            <person name="Song S."/>
            <person name="Lu X."/>
            <person name="Gao Z."/>
            <person name="Gu W."/>
            <person name="Deng X."/>
            <person name="Ma D."/>
            <person name="Wang S."/>
            <person name="Liang W."/>
            <person name="Fang L."/>
            <person name="Cai C."/>
            <person name="Zhu X."/>
            <person name="Zhou B."/>
            <person name="Zhang Y."/>
            <person name="Chen Z."/>
            <person name="Xu S."/>
            <person name="Zhu R."/>
            <person name="Wang S."/>
            <person name="Zhang T."/>
            <person name="Zhao G."/>
        </authorList>
    </citation>
    <scope>NUCLEOTIDE SEQUENCE [LARGE SCALE GENOMIC DNA]</scope>
    <source>
        <strain evidence="9">cv. Xinhai21</strain>
        <tissue evidence="8">Leaf</tissue>
    </source>
</reference>
<evidence type="ECO:0000256" key="6">
    <source>
        <dbReference type="PIRSR" id="PIRSR609118-1"/>
    </source>
</evidence>
<evidence type="ECO:0000256" key="1">
    <source>
        <dbReference type="ARBA" id="ARBA00022723"/>
    </source>
</evidence>
<dbReference type="AlphaFoldDB" id="A0A2P5XWG8"/>
<feature type="binding site" evidence="6">
    <location>
        <position position="631"/>
    </location>
    <ligand>
        <name>Ca(2+)</name>
        <dbReference type="ChEBI" id="CHEBI:29108"/>
        <label>1</label>
    </ligand>
</feature>
<dbReference type="InterPro" id="IPR037104">
    <property type="entry name" value="Annexin_sf"/>
</dbReference>
<evidence type="ECO:0000256" key="2">
    <source>
        <dbReference type="ARBA" id="ARBA00022737"/>
    </source>
</evidence>
<dbReference type="FunFam" id="1.10.220.10:FF:000006">
    <property type="entry name" value="Annexin"/>
    <property type="match status" value="1"/>
</dbReference>
<dbReference type="GO" id="GO:0005886">
    <property type="term" value="C:plasma membrane"/>
    <property type="evidence" value="ECO:0007669"/>
    <property type="project" value="TreeGrafter"/>
</dbReference>
<feature type="binding site" evidence="6">
    <location>
        <position position="589"/>
    </location>
    <ligand>
        <name>Ca(2+)</name>
        <dbReference type="ChEBI" id="CHEBI:29108"/>
        <label>1</label>
    </ligand>
</feature>
<feature type="binding site" evidence="6">
    <location>
        <position position="401"/>
    </location>
    <ligand>
        <name>Ca(2+)</name>
        <dbReference type="ChEBI" id="CHEBI:29108"/>
        <label>1</label>
    </ligand>
</feature>
<evidence type="ECO:0000256" key="4">
    <source>
        <dbReference type="ARBA" id="ARBA00023216"/>
    </source>
</evidence>
<dbReference type="GO" id="GO:0009409">
    <property type="term" value="P:response to cold"/>
    <property type="evidence" value="ECO:0007669"/>
    <property type="project" value="TreeGrafter"/>
</dbReference>
<keyword evidence="5 7" id="KW-0111">Calcium/phospholipid-binding</keyword>
<feature type="binding site" evidence="6">
    <location>
        <position position="629"/>
    </location>
    <ligand>
        <name>Ca(2+)</name>
        <dbReference type="ChEBI" id="CHEBI:29108"/>
        <label>1</label>
    </ligand>
</feature>
<dbReference type="SMART" id="SM00335">
    <property type="entry name" value="ANX"/>
    <property type="match status" value="4"/>
</dbReference>
<evidence type="ECO:0000256" key="7">
    <source>
        <dbReference type="RuleBase" id="RU003540"/>
    </source>
</evidence>
<dbReference type="InterPro" id="IPR001464">
    <property type="entry name" value="Annexin"/>
</dbReference>
<dbReference type="PANTHER" id="PTHR10502:SF104">
    <property type="entry name" value="ANNEXIN D1"/>
    <property type="match status" value="1"/>
</dbReference>
<dbReference type="GO" id="GO:0005544">
    <property type="term" value="F:calcium-dependent phospholipid binding"/>
    <property type="evidence" value="ECO:0007669"/>
    <property type="project" value="UniProtKB-KW"/>
</dbReference>
<dbReference type="InterPro" id="IPR018502">
    <property type="entry name" value="Annexin_repeat"/>
</dbReference>
<proteinExistence type="inferred from homology"/>
<dbReference type="PANTHER" id="PTHR10502">
    <property type="entry name" value="ANNEXIN"/>
    <property type="match status" value="1"/>
</dbReference>
<feature type="binding site" evidence="6">
    <location>
        <position position="637"/>
    </location>
    <ligand>
        <name>Ca(2+)</name>
        <dbReference type="ChEBI" id="CHEBI:29108"/>
        <label>1</label>
    </ligand>
</feature>
<evidence type="ECO:0000313" key="8">
    <source>
        <dbReference type="EMBL" id="PPS07702.1"/>
    </source>
</evidence>
<dbReference type="GO" id="GO:0005509">
    <property type="term" value="F:calcium ion binding"/>
    <property type="evidence" value="ECO:0007669"/>
    <property type="project" value="InterPro"/>
</dbReference>
<keyword evidence="4 7" id="KW-0041">Annexin</keyword>
<evidence type="ECO:0000256" key="5">
    <source>
        <dbReference type="ARBA" id="ARBA00023302"/>
    </source>
</evidence>
<dbReference type="Pfam" id="PF00191">
    <property type="entry name" value="Annexin"/>
    <property type="match status" value="4"/>
</dbReference>
<comment type="domain">
    <text evidence="7">A pair of annexin repeats may form one binding site for calcium and phospholipid.</text>
</comment>
<dbReference type="SUPFAM" id="SSF52058">
    <property type="entry name" value="L domain-like"/>
    <property type="match status" value="1"/>
</dbReference>
<dbReference type="PRINTS" id="PR00196">
    <property type="entry name" value="ANNEXIN"/>
</dbReference>
<feature type="binding site" evidence="6">
    <location>
        <position position="359"/>
    </location>
    <ligand>
        <name>Ca(2+)</name>
        <dbReference type="ChEBI" id="CHEBI:29108"/>
        <label>1</label>
    </ligand>
</feature>
<dbReference type="GO" id="GO:0009414">
    <property type="term" value="P:response to water deprivation"/>
    <property type="evidence" value="ECO:0007669"/>
    <property type="project" value="TreeGrafter"/>
</dbReference>
<sequence>MDHNNVSGTIPQEIGKLRSLSQLFLQENKLSGNIPSMGNLSNLVNLYLGVNELPSSITEELGMLRSLGLFGLSRNHLNGSIPRKLDGLAFLYLSSNKLSGSIPAELRMLRSLYQLQLWNISLTENICFGGLLGKLTVETNHFIALVPKSLEICISSTRLKLEENQLSGIIAEGFDTYLNLKGGSNGTWKVDITEHPLLDDNMLSGDFSLVILILSVHPDISSKNILLDSDNEVHISGLWHCQASKTHLTSIKSNSGVYGVPKEDNFLTRTLWEIDRQVAVSSRTFTWQNWEFTWTRHSGPDRHVYLSLSSAVQNCYQTLVSIQIQKEIKVEEAMATLTVPTTVPSVSEDCEQLRKAFSGWGTNEGLIIDILGHRNAEQRNLIRKTYAETYGEDLLKALDKELSNDFERLVLLWALDPAERDALLANEATKRWTSSNQVLMEIACTRSANQLLHARQAYHARYKKSLEEDVAHHTTGDFHKLLLPLVSSYRYEGEEVNMTLAKTEAKLLHEKISNKAYSDDDVIRVLATRSKAQINATLNHYKNEYGNDINKDLKADPKDEFLALLRSTVKCLVYPEKYFEKVLRLAINRRGTDEGALTRVVCTRAEVDLKIIADEYQRRNSVPLTRAIVKDTHGDYEKLLLVLAGHVEN</sequence>
<keyword evidence="2 7" id="KW-0677">Repeat</keyword>
<feature type="binding site" evidence="6">
    <location>
        <position position="587"/>
    </location>
    <ligand>
        <name>Ca(2+)</name>
        <dbReference type="ChEBI" id="CHEBI:29108"/>
        <label>1</label>
    </ligand>
</feature>
<dbReference type="InterPro" id="IPR001611">
    <property type="entry name" value="Leu-rich_rpt"/>
</dbReference>
<organism evidence="8 9">
    <name type="scientific">Gossypium barbadense</name>
    <name type="common">Sea Island cotton</name>
    <name type="synonym">Hibiscus barbadensis</name>
    <dbReference type="NCBI Taxonomy" id="3634"/>
    <lineage>
        <taxon>Eukaryota</taxon>
        <taxon>Viridiplantae</taxon>
        <taxon>Streptophyta</taxon>
        <taxon>Embryophyta</taxon>
        <taxon>Tracheophyta</taxon>
        <taxon>Spermatophyta</taxon>
        <taxon>Magnoliopsida</taxon>
        <taxon>eudicotyledons</taxon>
        <taxon>Gunneridae</taxon>
        <taxon>Pentapetalae</taxon>
        <taxon>rosids</taxon>
        <taxon>malvids</taxon>
        <taxon>Malvales</taxon>
        <taxon>Malvaceae</taxon>
        <taxon>Malvoideae</taxon>
        <taxon>Gossypium</taxon>
    </lineage>
</organism>